<accession>X1AVG2</accession>
<evidence type="ECO:0000313" key="1">
    <source>
        <dbReference type="EMBL" id="GAG63811.1"/>
    </source>
</evidence>
<dbReference type="AlphaFoldDB" id="X1AVG2"/>
<sequence length="40" mass="4539">QIFGKTISSVQSFRSNDITKNINESKLSNDILNIRELSID</sequence>
<name>X1AVG2_9ZZZZ</name>
<organism evidence="1">
    <name type="scientific">marine sediment metagenome</name>
    <dbReference type="NCBI Taxonomy" id="412755"/>
    <lineage>
        <taxon>unclassified sequences</taxon>
        <taxon>metagenomes</taxon>
        <taxon>ecological metagenomes</taxon>
    </lineage>
</organism>
<comment type="caution">
    <text evidence="1">The sequence shown here is derived from an EMBL/GenBank/DDBJ whole genome shotgun (WGS) entry which is preliminary data.</text>
</comment>
<dbReference type="EMBL" id="BART01009154">
    <property type="protein sequence ID" value="GAG63811.1"/>
    <property type="molecule type" value="Genomic_DNA"/>
</dbReference>
<gene>
    <name evidence="1" type="ORF">S01H4_20374</name>
</gene>
<protein>
    <submittedName>
        <fullName evidence="1">Uncharacterized protein</fullName>
    </submittedName>
</protein>
<proteinExistence type="predicted"/>
<reference evidence="1" key="1">
    <citation type="journal article" date="2014" name="Front. Microbiol.">
        <title>High frequency of phylogenetically diverse reductive dehalogenase-homologous genes in deep subseafloor sedimentary metagenomes.</title>
        <authorList>
            <person name="Kawai M."/>
            <person name="Futagami T."/>
            <person name="Toyoda A."/>
            <person name="Takaki Y."/>
            <person name="Nishi S."/>
            <person name="Hori S."/>
            <person name="Arai W."/>
            <person name="Tsubouchi T."/>
            <person name="Morono Y."/>
            <person name="Uchiyama I."/>
            <person name="Ito T."/>
            <person name="Fujiyama A."/>
            <person name="Inagaki F."/>
            <person name="Takami H."/>
        </authorList>
    </citation>
    <scope>NUCLEOTIDE SEQUENCE</scope>
    <source>
        <strain evidence="1">Expedition CK06-06</strain>
    </source>
</reference>
<feature type="non-terminal residue" evidence="1">
    <location>
        <position position="1"/>
    </location>
</feature>